<dbReference type="Proteomes" id="UP000253934">
    <property type="component" value="Unassembled WGS sequence"/>
</dbReference>
<reference evidence="1" key="1">
    <citation type="submission" date="2018-04" db="EMBL/GenBank/DDBJ databases">
        <title>Draft genome sequence of the Candidatus Spirobacillus cienkowskii, a pathogen of freshwater Daphnia species, reconstructed from hemolymph metagenomic reads.</title>
        <authorList>
            <person name="Bresciani L."/>
            <person name="Lemos L.N."/>
            <person name="Wale N."/>
            <person name="Lin J.Y."/>
            <person name="Fernandes G.R."/>
            <person name="Duffy M.A."/>
            <person name="Rodrigues J.M."/>
        </authorList>
    </citation>
    <scope>NUCLEOTIDE SEQUENCE [LARGE SCALE GENOMIC DNA]</scope>
    <source>
        <strain evidence="1">Binning01</strain>
    </source>
</reference>
<comment type="caution">
    <text evidence="1">The sequence shown here is derived from an EMBL/GenBank/DDBJ whole genome shotgun (WGS) entry which is preliminary data.</text>
</comment>
<proteinExistence type="predicted"/>
<protein>
    <submittedName>
        <fullName evidence="1">DUF2313 domain-containing protein</fullName>
    </submittedName>
</protein>
<evidence type="ECO:0000313" key="2">
    <source>
        <dbReference type="Proteomes" id="UP000253934"/>
    </source>
</evidence>
<sequence length="175" mass="20365">MKYNEILKSLLPKGLFWEGRQFLNMIDGISCVFNRISNDIDAIYDECLPKSAKILIDDWERLFKINNSHKILRERREIVAAKMCASGGNTEDYFLSIIKNFDKNAIIQKNNPNLYFVASKSRAGDTIGRRLIPRYTVIFVFSIAENEDCKKTLEKSKPAHLEFIYLFNKKVNNFL</sequence>
<dbReference type="EMBL" id="QOVW01000038">
    <property type="protein sequence ID" value="RDB36707.1"/>
    <property type="molecule type" value="Genomic_DNA"/>
</dbReference>
<dbReference type="AlphaFoldDB" id="A0A369KV46"/>
<organism evidence="1 2">
    <name type="scientific">Spirobacillus cienkowskii</name>
    <dbReference type="NCBI Taxonomy" id="495820"/>
    <lineage>
        <taxon>Bacteria</taxon>
        <taxon>Pseudomonadati</taxon>
        <taxon>Bdellovibrionota</taxon>
        <taxon>Oligoflexia</taxon>
        <taxon>Silvanigrellales</taxon>
        <taxon>Spirobacillus</taxon>
    </lineage>
</organism>
<accession>A0A369KV46</accession>
<dbReference type="RefSeq" id="WP_338635743.1">
    <property type="nucleotide sequence ID" value="NZ_CP146516.1"/>
</dbReference>
<gene>
    <name evidence="1" type="ORF">DCC88_03710</name>
</gene>
<keyword evidence="2" id="KW-1185">Reference proteome</keyword>
<dbReference type="InterPro" id="IPR018755">
    <property type="entry name" value="Phage_Mu_Gp48"/>
</dbReference>
<name>A0A369KV46_9BACT</name>
<evidence type="ECO:0000313" key="1">
    <source>
        <dbReference type="EMBL" id="RDB36707.1"/>
    </source>
</evidence>
<dbReference type="Pfam" id="PF10076">
    <property type="entry name" value="Phage_Mu_Gp48"/>
    <property type="match status" value="1"/>
</dbReference>